<dbReference type="InterPro" id="IPR029057">
    <property type="entry name" value="PRTase-like"/>
</dbReference>
<evidence type="ECO:0000256" key="1">
    <source>
        <dbReference type="ARBA" id="ARBA00022679"/>
    </source>
</evidence>
<name>A0A3P6NLN8_ANISI</name>
<organism evidence="4 5">
    <name type="scientific">Anisakis simplex</name>
    <name type="common">Herring worm</name>
    <dbReference type="NCBI Taxonomy" id="6269"/>
    <lineage>
        <taxon>Eukaryota</taxon>
        <taxon>Metazoa</taxon>
        <taxon>Ecdysozoa</taxon>
        <taxon>Nematoda</taxon>
        <taxon>Chromadorea</taxon>
        <taxon>Rhabditida</taxon>
        <taxon>Spirurina</taxon>
        <taxon>Ascaridomorpha</taxon>
        <taxon>Ascaridoidea</taxon>
        <taxon>Anisakidae</taxon>
        <taxon>Anisakis</taxon>
        <taxon>Anisakis simplex complex</taxon>
    </lineage>
</organism>
<dbReference type="Gene3D" id="3.40.50.2020">
    <property type="match status" value="1"/>
</dbReference>
<protein>
    <recommendedName>
        <fullName evidence="3">Phosphoribosyltransferase domain-containing protein</fullName>
    </recommendedName>
</protein>
<evidence type="ECO:0000313" key="4">
    <source>
        <dbReference type="EMBL" id="VDK22547.1"/>
    </source>
</evidence>
<evidence type="ECO:0000256" key="2">
    <source>
        <dbReference type="ARBA" id="ARBA00022962"/>
    </source>
</evidence>
<dbReference type="EMBL" id="UYRR01006377">
    <property type="protein sequence ID" value="VDK22547.1"/>
    <property type="molecule type" value="Genomic_DNA"/>
</dbReference>
<feature type="domain" description="Phosphoribosyltransferase" evidence="3">
    <location>
        <begin position="30"/>
        <end position="69"/>
    </location>
</feature>
<dbReference type="SUPFAM" id="SSF53271">
    <property type="entry name" value="PRTase-like"/>
    <property type="match status" value="1"/>
</dbReference>
<reference evidence="4 5" key="1">
    <citation type="submission" date="2018-11" db="EMBL/GenBank/DDBJ databases">
        <authorList>
            <consortium name="Pathogen Informatics"/>
        </authorList>
    </citation>
    <scope>NUCLEOTIDE SEQUENCE [LARGE SCALE GENOMIC DNA]</scope>
</reference>
<dbReference type="CDD" id="cd06223">
    <property type="entry name" value="PRTases_typeI"/>
    <property type="match status" value="1"/>
</dbReference>
<dbReference type="PANTHER" id="PTHR11907">
    <property type="entry name" value="AMIDOPHOSPHORIBOSYLTRANSFERASE"/>
    <property type="match status" value="1"/>
</dbReference>
<keyword evidence="1" id="KW-0808">Transferase</keyword>
<dbReference type="OrthoDB" id="5834960at2759"/>
<evidence type="ECO:0000259" key="3">
    <source>
        <dbReference type="Pfam" id="PF00156"/>
    </source>
</evidence>
<evidence type="ECO:0000313" key="5">
    <source>
        <dbReference type="Proteomes" id="UP000267096"/>
    </source>
</evidence>
<dbReference type="Pfam" id="PF00156">
    <property type="entry name" value="Pribosyltran"/>
    <property type="match status" value="1"/>
</dbReference>
<dbReference type="AlphaFoldDB" id="A0A3P6NLN8"/>
<dbReference type="GO" id="GO:0016740">
    <property type="term" value="F:transferase activity"/>
    <property type="evidence" value="ECO:0007669"/>
    <property type="project" value="UniProtKB-KW"/>
</dbReference>
<proteinExistence type="predicted"/>
<accession>A0A3P6NLN8</accession>
<keyword evidence="5" id="KW-1185">Reference proteome</keyword>
<dbReference type="InterPro" id="IPR000836">
    <property type="entry name" value="PRTase_dom"/>
</dbReference>
<keyword evidence="2" id="KW-0315">Glutamine amidotransferase</keyword>
<gene>
    <name evidence="4" type="ORF">ASIM_LOCUS3887</name>
</gene>
<sequence length="148" mass="16493">MHRNSYVGRSFIQPSTELRQKVVLKKFGVISENVIGKRIILVDDSIVRGNTMAKIVRMLKAYGAKEVHLRIASPPLKYPCFMGINIPSKKELLAANFTVDEICAQLGADSIQYLSIEGLVRAVRGSSNRENGYCTACLSGEYPTELEW</sequence>
<dbReference type="Proteomes" id="UP000267096">
    <property type="component" value="Unassembled WGS sequence"/>
</dbReference>